<dbReference type="EMBL" id="MVGC01000064">
    <property type="protein sequence ID" value="RJE24911.1"/>
    <property type="molecule type" value="Genomic_DNA"/>
</dbReference>
<accession>A0A3A3A6C8</accession>
<dbReference type="Proteomes" id="UP000266188">
    <property type="component" value="Unassembled WGS sequence"/>
</dbReference>
<dbReference type="AlphaFoldDB" id="A0A3A3A6C8"/>
<keyword evidence="1" id="KW-0472">Membrane</keyword>
<keyword evidence="3" id="KW-1185">Reference proteome</keyword>
<evidence type="ECO:0000256" key="1">
    <source>
        <dbReference type="SAM" id="Phobius"/>
    </source>
</evidence>
<evidence type="ECO:0000313" key="3">
    <source>
        <dbReference type="Proteomes" id="UP000266188"/>
    </source>
</evidence>
<protein>
    <submittedName>
        <fullName evidence="2">Uncharacterized protein</fullName>
    </submittedName>
</protein>
<sequence length="82" mass="9476">MRSNSKLKAIQEVYITYYFITPVAAVSLVVVGHIAFILMASDDLVVAFGGLLFHSRFKDTWQVLQWDEYGVRREELLNLLLR</sequence>
<keyword evidence="1" id="KW-0812">Transmembrane</keyword>
<feature type="transmembrane region" description="Helical" evidence="1">
    <location>
        <begin position="12"/>
        <end position="38"/>
    </location>
</feature>
<organism evidence="2 3">
    <name type="scientific">Aspergillus sclerotialis</name>
    <dbReference type="NCBI Taxonomy" id="2070753"/>
    <lineage>
        <taxon>Eukaryota</taxon>
        <taxon>Fungi</taxon>
        <taxon>Dikarya</taxon>
        <taxon>Ascomycota</taxon>
        <taxon>Pezizomycotina</taxon>
        <taxon>Eurotiomycetes</taxon>
        <taxon>Eurotiomycetidae</taxon>
        <taxon>Eurotiales</taxon>
        <taxon>Aspergillaceae</taxon>
        <taxon>Aspergillus</taxon>
        <taxon>Aspergillus subgen. Polypaecilum</taxon>
    </lineage>
</organism>
<gene>
    <name evidence="2" type="ORF">PHISCL_02743</name>
</gene>
<reference evidence="3" key="1">
    <citation type="submission" date="2017-02" db="EMBL/GenBank/DDBJ databases">
        <authorList>
            <person name="Tafer H."/>
            <person name="Lopandic K."/>
        </authorList>
    </citation>
    <scope>NUCLEOTIDE SEQUENCE [LARGE SCALE GENOMIC DNA]</scope>
    <source>
        <strain evidence="3">CBS 366.77</strain>
    </source>
</reference>
<keyword evidence="1" id="KW-1133">Transmembrane helix</keyword>
<evidence type="ECO:0000313" key="2">
    <source>
        <dbReference type="EMBL" id="RJE24911.1"/>
    </source>
</evidence>
<name>A0A3A3A6C8_9EURO</name>
<proteinExistence type="predicted"/>
<comment type="caution">
    <text evidence="2">The sequence shown here is derived from an EMBL/GenBank/DDBJ whole genome shotgun (WGS) entry which is preliminary data.</text>
</comment>